<dbReference type="InterPro" id="IPR001647">
    <property type="entry name" value="HTH_TetR"/>
</dbReference>
<dbReference type="Pfam" id="PF00440">
    <property type="entry name" value="TetR_N"/>
    <property type="match status" value="1"/>
</dbReference>
<dbReference type="PANTHER" id="PTHR30055">
    <property type="entry name" value="HTH-TYPE TRANSCRIPTIONAL REGULATOR RUTR"/>
    <property type="match status" value="1"/>
</dbReference>
<keyword evidence="7" id="KW-1185">Reference proteome</keyword>
<evidence type="ECO:0000256" key="2">
    <source>
        <dbReference type="ARBA" id="ARBA00023125"/>
    </source>
</evidence>
<name>A0ABW2XM64_9ACTN</name>
<evidence type="ECO:0000256" key="1">
    <source>
        <dbReference type="ARBA" id="ARBA00023015"/>
    </source>
</evidence>
<keyword evidence="2 4" id="KW-0238">DNA-binding</keyword>
<accession>A0ABW2XM64</accession>
<evidence type="ECO:0000259" key="5">
    <source>
        <dbReference type="PROSITE" id="PS50977"/>
    </source>
</evidence>
<evidence type="ECO:0000256" key="3">
    <source>
        <dbReference type="ARBA" id="ARBA00023163"/>
    </source>
</evidence>
<comment type="caution">
    <text evidence="6">The sequence shown here is derived from an EMBL/GenBank/DDBJ whole genome shotgun (WGS) entry which is preliminary data.</text>
</comment>
<dbReference type="Proteomes" id="UP001597063">
    <property type="component" value="Unassembled WGS sequence"/>
</dbReference>
<dbReference type="InterPro" id="IPR050109">
    <property type="entry name" value="HTH-type_TetR-like_transc_reg"/>
</dbReference>
<dbReference type="SUPFAM" id="SSF46689">
    <property type="entry name" value="Homeodomain-like"/>
    <property type="match status" value="1"/>
</dbReference>
<dbReference type="Gene3D" id="1.10.357.10">
    <property type="entry name" value="Tetracycline Repressor, domain 2"/>
    <property type="match status" value="1"/>
</dbReference>
<feature type="domain" description="HTH tetR-type" evidence="5">
    <location>
        <begin position="13"/>
        <end position="73"/>
    </location>
</feature>
<dbReference type="InterPro" id="IPR009057">
    <property type="entry name" value="Homeodomain-like_sf"/>
</dbReference>
<evidence type="ECO:0000313" key="6">
    <source>
        <dbReference type="EMBL" id="MFD0687558.1"/>
    </source>
</evidence>
<sequence>MGASPDEWSPNQRAKREQIVAAAGEVLAREGLAACTARAVADAGPLTKSAIHYYFADMDEIIDAAMARHLDGCLDRVARAAGRHERPLDRFWAAVRAYLEIFAERPNAAFLWFSYWVDVGQKGRVEPIDRMHQSMIGAFRELLAAVPVEDPSTRARALFSYLLGTLMQQAVRPLPFEELEPEIAAVCRLP</sequence>
<evidence type="ECO:0000256" key="4">
    <source>
        <dbReference type="PROSITE-ProRule" id="PRU00335"/>
    </source>
</evidence>
<protein>
    <submittedName>
        <fullName evidence="6">TetR/AcrR family transcriptional regulator</fullName>
    </submittedName>
</protein>
<organism evidence="6 7">
    <name type="scientific">Actinomadura fibrosa</name>
    <dbReference type="NCBI Taxonomy" id="111802"/>
    <lineage>
        <taxon>Bacteria</taxon>
        <taxon>Bacillati</taxon>
        <taxon>Actinomycetota</taxon>
        <taxon>Actinomycetes</taxon>
        <taxon>Streptosporangiales</taxon>
        <taxon>Thermomonosporaceae</taxon>
        <taxon>Actinomadura</taxon>
    </lineage>
</organism>
<keyword evidence="3" id="KW-0804">Transcription</keyword>
<gene>
    <name evidence="6" type="ORF">ACFQZM_23890</name>
</gene>
<reference evidence="7" key="1">
    <citation type="journal article" date="2019" name="Int. J. Syst. Evol. Microbiol.">
        <title>The Global Catalogue of Microorganisms (GCM) 10K type strain sequencing project: providing services to taxonomists for standard genome sequencing and annotation.</title>
        <authorList>
            <consortium name="The Broad Institute Genomics Platform"/>
            <consortium name="The Broad Institute Genome Sequencing Center for Infectious Disease"/>
            <person name="Wu L."/>
            <person name="Ma J."/>
        </authorList>
    </citation>
    <scope>NUCLEOTIDE SEQUENCE [LARGE SCALE GENOMIC DNA]</scope>
    <source>
        <strain evidence="7">JCM 9371</strain>
    </source>
</reference>
<keyword evidence="1" id="KW-0805">Transcription regulation</keyword>
<dbReference type="PROSITE" id="PS50977">
    <property type="entry name" value="HTH_TETR_2"/>
    <property type="match status" value="1"/>
</dbReference>
<feature type="DNA-binding region" description="H-T-H motif" evidence="4">
    <location>
        <begin position="36"/>
        <end position="55"/>
    </location>
</feature>
<dbReference type="InterPro" id="IPR036271">
    <property type="entry name" value="Tet_transcr_reg_TetR-rel_C_sf"/>
</dbReference>
<dbReference type="PANTHER" id="PTHR30055:SF234">
    <property type="entry name" value="HTH-TYPE TRANSCRIPTIONAL REGULATOR BETI"/>
    <property type="match status" value="1"/>
</dbReference>
<dbReference type="EMBL" id="JBHTGP010000013">
    <property type="protein sequence ID" value="MFD0687558.1"/>
    <property type="molecule type" value="Genomic_DNA"/>
</dbReference>
<evidence type="ECO:0000313" key="7">
    <source>
        <dbReference type="Proteomes" id="UP001597063"/>
    </source>
</evidence>
<proteinExistence type="predicted"/>
<dbReference type="SUPFAM" id="SSF48498">
    <property type="entry name" value="Tetracyclin repressor-like, C-terminal domain"/>
    <property type="match status" value="1"/>
</dbReference>
<dbReference type="RefSeq" id="WP_131763211.1">
    <property type="nucleotide sequence ID" value="NZ_CAACUY010000305.1"/>
</dbReference>